<dbReference type="Proteomes" id="UP000664521">
    <property type="component" value="Unassembled WGS sequence"/>
</dbReference>
<dbReference type="GO" id="GO:0016491">
    <property type="term" value="F:oxidoreductase activity"/>
    <property type="evidence" value="ECO:0007669"/>
    <property type="project" value="UniProtKB-KW"/>
</dbReference>
<sequence>MAENNRIRNVAIVGASGRLGKHFAEELLKTGNHTVTALTRSSGTSALPTGIKVAKVDYEDENDESLVSALRGQQFLVITLSVHAPPSTQSKIIAAAAKAGVPYIMPNVYGGDITNESLRKEDLYSAGAWKSCLEIEQLGPAYVAMCCGFWYEWSLALGEECFGFDIKNRRATFYDDGETKINSSTWLQCGRALAGLLSLPEKAAEPGVAAVAEWSNKLLYVSSFRLSQRDMLDSIHRVTGSTDSDWEIKREPTKQRYQDGLDEIQKGLRNGFAKALYARGFFPDGSADFETTRGLTNEVLGLPTDDLDEATKRAVEMVESNWNPFG</sequence>
<dbReference type="InterPro" id="IPR008030">
    <property type="entry name" value="NmrA-like"/>
</dbReference>
<dbReference type="SUPFAM" id="SSF51735">
    <property type="entry name" value="NAD(P)-binding Rossmann-fold domains"/>
    <property type="match status" value="1"/>
</dbReference>
<evidence type="ECO:0000313" key="4">
    <source>
        <dbReference type="EMBL" id="CAF9907895.1"/>
    </source>
</evidence>
<evidence type="ECO:0000313" key="5">
    <source>
        <dbReference type="Proteomes" id="UP000664521"/>
    </source>
</evidence>
<dbReference type="PANTHER" id="PTHR47706:SF7">
    <property type="entry name" value="CIPA-LIKE, PUTATIVE (AFU_ORTHOLOGUE AFUA_1G01630)-RELATED"/>
    <property type="match status" value="1"/>
</dbReference>
<evidence type="ECO:0000256" key="1">
    <source>
        <dbReference type="ARBA" id="ARBA00022857"/>
    </source>
</evidence>
<reference evidence="4" key="1">
    <citation type="submission" date="2021-03" db="EMBL/GenBank/DDBJ databases">
        <authorList>
            <person name="Tagirdzhanova G."/>
        </authorList>
    </citation>
    <scope>NUCLEOTIDE SEQUENCE</scope>
</reference>
<protein>
    <recommendedName>
        <fullName evidence="3">NmrA-like domain-containing protein</fullName>
    </recommendedName>
</protein>
<dbReference type="Pfam" id="PF05368">
    <property type="entry name" value="NmrA"/>
    <property type="match status" value="1"/>
</dbReference>
<dbReference type="OrthoDB" id="419598at2759"/>
<proteinExistence type="predicted"/>
<evidence type="ECO:0000259" key="3">
    <source>
        <dbReference type="Pfam" id="PF05368"/>
    </source>
</evidence>
<feature type="domain" description="NmrA-like" evidence="3">
    <location>
        <begin position="9"/>
        <end position="114"/>
    </location>
</feature>
<organism evidence="4 5">
    <name type="scientific">Heterodermia speciosa</name>
    <dbReference type="NCBI Taxonomy" id="116794"/>
    <lineage>
        <taxon>Eukaryota</taxon>
        <taxon>Fungi</taxon>
        <taxon>Dikarya</taxon>
        <taxon>Ascomycota</taxon>
        <taxon>Pezizomycotina</taxon>
        <taxon>Lecanoromycetes</taxon>
        <taxon>OSLEUM clade</taxon>
        <taxon>Lecanoromycetidae</taxon>
        <taxon>Caliciales</taxon>
        <taxon>Physciaceae</taxon>
        <taxon>Heterodermia</taxon>
    </lineage>
</organism>
<dbReference type="InterPro" id="IPR036291">
    <property type="entry name" value="NAD(P)-bd_dom_sf"/>
</dbReference>
<comment type="caution">
    <text evidence="4">The sequence shown here is derived from an EMBL/GenBank/DDBJ whole genome shotgun (WGS) entry which is preliminary data.</text>
</comment>
<dbReference type="EMBL" id="CAJPDS010000006">
    <property type="protein sequence ID" value="CAF9907895.1"/>
    <property type="molecule type" value="Genomic_DNA"/>
</dbReference>
<dbReference type="PANTHER" id="PTHR47706">
    <property type="entry name" value="NMRA-LIKE FAMILY PROTEIN"/>
    <property type="match status" value="1"/>
</dbReference>
<dbReference type="InterPro" id="IPR051609">
    <property type="entry name" value="NmrA/Isoflavone_reductase-like"/>
</dbReference>
<keyword evidence="1" id="KW-0521">NADP</keyword>
<dbReference type="AlphaFoldDB" id="A0A8H3I956"/>
<keyword evidence="2" id="KW-0560">Oxidoreductase</keyword>
<keyword evidence="5" id="KW-1185">Reference proteome</keyword>
<accession>A0A8H3I956</accession>
<gene>
    <name evidence="4" type="ORF">HETSPECPRED_007931</name>
</gene>
<evidence type="ECO:0000256" key="2">
    <source>
        <dbReference type="ARBA" id="ARBA00023002"/>
    </source>
</evidence>
<dbReference type="Gene3D" id="3.40.50.720">
    <property type="entry name" value="NAD(P)-binding Rossmann-like Domain"/>
    <property type="match status" value="1"/>
</dbReference>
<name>A0A8H3I956_9LECA</name>